<keyword evidence="1" id="KW-0805">Transcription regulation</keyword>
<evidence type="ECO:0000313" key="6">
    <source>
        <dbReference type="Proteomes" id="UP000543556"/>
    </source>
</evidence>
<dbReference type="InterPro" id="IPR023187">
    <property type="entry name" value="Tscrpt_reg_MarR-type_CS"/>
</dbReference>
<dbReference type="PANTHER" id="PTHR33164">
    <property type="entry name" value="TRANSCRIPTIONAL REGULATOR, MARR FAMILY"/>
    <property type="match status" value="1"/>
</dbReference>
<dbReference type="InterPro" id="IPR036390">
    <property type="entry name" value="WH_DNA-bd_sf"/>
</dbReference>
<keyword evidence="6" id="KW-1185">Reference proteome</keyword>
<protein>
    <submittedName>
        <fullName evidence="5">Winged helix-turn-helix transcriptional regulator</fullName>
    </submittedName>
</protein>
<dbReference type="InterPro" id="IPR036388">
    <property type="entry name" value="WH-like_DNA-bd_sf"/>
</dbReference>
<dbReference type="Gene3D" id="1.10.10.10">
    <property type="entry name" value="Winged helix-like DNA-binding domain superfamily/Winged helix DNA-binding domain"/>
    <property type="match status" value="1"/>
</dbReference>
<dbReference type="SUPFAM" id="SSF46785">
    <property type="entry name" value="Winged helix' DNA-binding domain"/>
    <property type="match status" value="1"/>
</dbReference>
<feature type="domain" description="HTH marR-type" evidence="4">
    <location>
        <begin position="24"/>
        <end position="150"/>
    </location>
</feature>
<comment type="caution">
    <text evidence="5">The sequence shown here is derived from an EMBL/GenBank/DDBJ whole genome shotgun (WGS) entry which is preliminary data.</text>
</comment>
<evidence type="ECO:0000256" key="3">
    <source>
        <dbReference type="ARBA" id="ARBA00023163"/>
    </source>
</evidence>
<dbReference type="Pfam" id="PF12802">
    <property type="entry name" value="MarR_2"/>
    <property type="match status" value="1"/>
</dbReference>
<name>A0A7Y7IFJ2_9MICC</name>
<dbReference type="PANTHER" id="PTHR33164:SF43">
    <property type="entry name" value="HTH-TYPE TRANSCRIPTIONAL REPRESSOR YETL"/>
    <property type="match status" value="1"/>
</dbReference>
<evidence type="ECO:0000256" key="2">
    <source>
        <dbReference type="ARBA" id="ARBA00023125"/>
    </source>
</evidence>
<gene>
    <name evidence="5" type="ORF">G6034_03275</name>
</gene>
<keyword evidence="3" id="KW-0804">Transcription</keyword>
<dbReference type="GO" id="GO:0003700">
    <property type="term" value="F:DNA-binding transcription factor activity"/>
    <property type="evidence" value="ECO:0007669"/>
    <property type="project" value="InterPro"/>
</dbReference>
<evidence type="ECO:0000313" key="5">
    <source>
        <dbReference type="EMBL" id="NVM93946.1"/>
    </source>
</evidence>
<accession>A0A7Y7IFJ2</accession>
<evidence type="ECO:0000256" key="1">
    <source>
        <dbReference type="ARBA" id="ARBA00023015"/>
    </source>
</evidence>
<dbReference type="PROSITE" id="PS01117">
    <property type="entry name" value="HTH_MARR_1"/>
    <property type="match status" value="1"/>
</dbReference>
<dbReference type="SMART" id="SM00347">
    <property type="entry name" value="HTH_MARR"/>
    <property type="match status" value="1"/>
</dbReference>
<reference evidence="5 6" key="1">
    <citation type="submission" date="2020-02" db="EMBL/GenBank/DDBJ databases">
        <title>Genome sequence of strain AETb3-4.</title>
        <authorList>
            <person name="Gao J."/>
            <person name="Zhang X."/>
        </authorList>
    </citation>
    <scope>NUCLEOTIDE SEQUENCE [LARGE SCALE GENOMIC DNA]</scope>
    <source>
        <strain evidence="5 6">AETb3-4</strain>
    </source>
</reference>
<dbReference type="EMBL" id="JAAMFM010000003">
    <property type="protein sequence ID" value="NVM93946.1"/>
    <property type="molecule type" value="Genomic_DNA"/>
</dbReference>
<sequence length="167" mass="17598">MPEQCIYAGWVAETRECKAGPDPAVAAVRAMVRVSRLLERSLEELSLPHYRVLAAVSAGEEIASRVAARLALGRPAVSAAVAALADRGFLVRVDVAGDQRAAGLQLTEEGWAALARADAAMAAQLREIAAATGEPEHLMDAMGLLNDAVSLVYAERRRAQARGVATP</sequence>
<dbReference type="InterPro" id="IPR000835">
    <property type="entry name" value="HTH_MarR-typ"/>
</dbReference>
<dbReference type="GO" id="GO:0003677">
    <property type="term" value="F:DNA binding"/>
    <property type="evidence" value="ECO:0007669"/>
    <property type="project" value="UniProtKB-KW"/>
</dbReference>
<dbReference type="InterPro" id="IPR039422">
    <property type="entry name" value="MarR/SlyA-like"/>
</dbReference>
<keyword evidence="2" id="KW-0238">DNA-binding</keyword>
<proteinExistence type="predicted"/>
<dbReference type="GO" id="GO:0006950">
    <property type="term" value="P:response to stress"/>
    <property type="evidence" value="ECO:0007669"/>
    <property type="project" value="TreeGrafter"/>
</dbReference>
<organism evidence="5 6">
    <name type="scientific">Arthrobacter wenxiniae</name>
    <dbReference type="NCBI Taxonomy" id="2713570"/>
    <lineage>
        <taxon>Bacteria</taxon>
        <taxon>Bacillati</taxon>
        <taxon>Actinomycetota</taxon>
        <taxon>Actinomycetes</taxon>
        <taxon>Micrococcales</taxon>
        <taxon>Micrococcaceae</taxon>
        <taxon>Arthrobacter</taxon>
    </lineage>
</organism>
<evidence type="ECO:0000259" key="4">
    <source>
        <dbReference type="PROSITE" id="PS50995"/>
    </source>
</evidence>
<dbReference type="AlphaFoldDB" id="A0A7Y7IFJ2"/>
<dbReference type="Proteomes" id="UP000543556">
    <property type="component" value="Unassembled WGS sequence"/>
</dbReference>
<dbReference type="PROSITE" id="PS50995">
    <property type="entry name" value="HTH_MARR_2"/>
    <property type="match status" value="1"/>
</dbReference>